<dbReference type="Gene3D" id="3.30.710.10">
    <property type="entry name" value="Potassium Channel Kv1.1, Chain A"/>
    <property type="match status" value="1"/>
</dbReference>
<dbReference type="AlphaFoldDB" id="A0A9P1MU84"/>
<protein>
    <recommendedName>
        <fullName evidence="5">BTB domain-containing protein</fullName>
    </recommendedName>
</protein>
<organism evidence="3 4">
    <name type="scientific">Caenorhabditis angaria</name>
    <dbReference type="NCBI Taxonomy" id="860376"/>
    <lineage>
        <taxon>Eukaryota</taxon>
        <taxon>Metazoa</taxon>
        <taxon>Ecdysozoa</taxon>
        <taxon>Nematoda</taxon>
        <taxon>Chromadorea</taxon>
        <taxon>Rhabditida</taxon>
        <taxon>Rhabditina</taxon>
        <taxon>Rhabditomorpha</taxon>
        <taxon>Rhabditoidea</taxon>
        <taxon>Rhabditidae</taxon>
        <taxon>Peloderinae</taxon>
        <taxon>Caenorhabditis</taxon>
    </lineage>
</organism>
<comment type="caution">
    <text evidence="3">The sequence shown here is derived from an EMBL/GenBank/DDBJ whole genome shotgun (WGS) entry which is preliminary data.</text>
</comment>
<keyword evidence="4" id="KW-1185">Reference proteome</keyword>
<dbReference type="PANTHER" id="PTHR47022:SF1">
    <property type="entry name" value="BTB AND MATH DOMAIN-CONTAINING PROTEIN 36-RELATED"/>
    <property type="match status" value="1"/>
</dbReference>
<evidence type="ECO:0000259" key="1">
    <source>
        <dbReference type="PROSITE" id="PS50097"/>
    </source>
</evidence>
<accession>A0A9P1MU84</accession>
<dbReference type="CDD" id="cd18186">
    <property type="entry name" value="BTB_POZ_ZBTB_KLHL-like"/>
    <property type="match status" value="1"/>
</dbReference>
<dbReference type="InterPro" id="IPR011333">
    <property type="entry name" value="SKP1/BTB/POZ_sf"/>
</dbReference>
<dbReference type="InterPro" id="IPR000210">
    <property type="entry name" value="BTB/POZ_dom"/>
</dbReference>
<dbReference type="CDD" id="cd00121">
    <property type="entry name" value="MATH"/>
    <property type="match status" value="1"/>
</dbReference>
<proteinExistence type="predicted"/>
<dbReference type="Pfam" id="PF22486">
    <property type="entry name" value="MATH_2"/>
    <property type="match status" value="1"/>
</dbReference>
<evidence type="ECO:0000259" key="2">
    <source>
        <dbReference type="PROSITE" id="PS50144"/>
    </source>
</evidence>
<dbReference type="PANTHER" id="PTHR47022">
    <property type="entry name" value="BTB AND MATH DOMAIN-CONTAINING PROTEIN 36-RELATED"/>
    <property type="match status" value="1"/>
</dbReference>
<evidence type="ECO:0000313" key="3">
    <source>
        <dbReference type="EMBL" id="CAI5440289.1"/>
    </source>
</evidence>
<dbReference type="InterPro" id="IPR002083">
    <property type="entry name" value="MATH/TRAF_dom"/>
</dbReference>
<gene>
    <name evidence="3" type="ORF">CAMP_LOCUS2926</name>
</gene>
<dbReference type="Pfam" id="PF00651">
    <property type="entry name" value="BTB"/>
    <property type="match status" value="1"/>
</dbReference>
<dbReference type="Proteomes" id="UP001152747">
    <property type="component" value="Unassembled WGS sequence"/>
</dbReference>
<dbReference type="InterPro" id="IPR008974">
    <property type="entry name" value="TRAF-like"/>
</dbReference>
<sequence length="311" mass="37119">MNPFVSNGNNKLRLKFENAKNLEFSGIYSDESKIGPTKWKIKIRKEITNDEKYLAVYLYYSGDNVSQKNWICQMDKSITLINQMENGKDVNSTNSSCYSNSFSGWGWNKLYTWNDLITDGYMKNSSIIIEVDFSFKYYDFSKNIPNLNDIVFMVDNTVFHTSKAILCMQSEYFYDLFINKKCRETVIEIGDIELDDFRYFLASFYAFFESCEQFNYFELIKLAEKYEVSRLHKNCENYLMKNTGISVEKKLEYAEKYDYYDLLKHCIQSLDDARKIKNLQKTDEFQKIQRINQIYDYEKSFGFFVKFFKFC</sequence>
<dbReference type="SMART" id="SM00061">
    <property type="entry name" value="MATH"/>
    <property type="match status" value="1"/>
</dbReference>
<feature type="domain" description="BTB" evidence="1">
    <location>
        <begin position="148"/>
        <end position="205"/>
    </location>
</feature>
<dbReference type="SUPFAM" id="SSF54695">
    <property type="entry name" value="POZ domain"/>
    <property type="match status" value="1"/>
</dbReference>
<evidence type="ECO:0000313" key="4">
    <source>
        <dbReference type="Proteomes" id="UP001152747"/>
    </source>
</evidence>
<dbReference type="Gene3D" id="2.60.210.10">
    <property type="entry name" value="Apoptosis, Tumor Necrosis Factor Receptor Associated Protein 2, Chain A"/>
    <property type="match status" value="1"/>
</dbReference>
<dbReference type="SMART" id="SM00225">
    <property type="entry name" value="BTB"/>
    <property type="match status" value="1"/>
</dbReference>
<dbReference type="PROSITE" id="PS50144">
    <property type="entry name" value="MATH"/>
    <property type="match status" value="1"/>
</dbReference>
<dbReference type="OrthoDB" id="5814172at2759"/>
<dbReference type="SUPFAM" id="SSF49599">
    <property type="entry name" value="TRAF domain-like"/>
    <property type="match status" value="1"/>
</dbReference>
<dbReference type="EMBL" id="CANHGI010000001">
    <property type="protein sequence ID" value="CAI5440289.1"/>
    <property type="molecule type" value="Genomic_DNA"/>
</dbReference>
<feature type="domain" description="MATH" evidence="2">
    <location>
        <begin position="9"/>
        <end position="133"/>
    </location>
</feature>
<reference evidence="3" key="1">
    <citation type="submission" date="2022-11" db="EMBL/GenBank/DDBJ databases">
        <authorList>
            <person name="Kikuchi T."/>
        </authorList>
    </citation>
    <scope>NUCLEOTIDE SEQUENCE</scope>
    <source>
        <strain evidence="3">PS1010</strain>
    </source>
</reference>
<name>A0A9P1MU84_9PELO</name>
<evidence type="ECO:0008006" key="5">
    <source>
        <dbReference type="Google" id="ProtNLM"/>
    </source>
</evidence>
<dbReference type="PROSITE" id="PS50097">
    <property type="entry name" value="BTB"/>
    <property type="match status" value="1"/>
</dbReference>